<dbReference type="AlphaFoldDB" id="A0A371ERH0"/>
<dbReference type="Proteomes" id="UP000257109">
    <property type="component" value="Unassembled WGS sequence"/>
</dbReference>
<sequence>MKAFPFSLDGAAKVDSLQHPRRYEVHVLGEVLSSIQNRNHQEGDLWDKATFWRNSAPYNDGQDANGGALIGKTPTVAMNLISNMASNTQQFGIRGAGQPRMVNEIGVVDNLRLENQLTKLTSLVRQLAV</sequence>
<reference evidence="1" key="1">
    <citation type="submission" date="2018-05" db="EMBL/GenBank/DDBJ databases">
        <title>Draft genome of Mucuna pruriens seed.</title>
        <authorList>
            <person name="Nnadi N.E."/>
            <person name="Vos R."/>
            <person name="Hasami M.H."/>
            <person name="Devisetty U.K."/>
            <person name="Aguiy J.C."/>
        </authorList>
    </citation>
    <scope>NUCLEOTIDE SEQUENCE [LARGE SCALE GENOMIC DNA]</scope>
    <source>
        <strain evidence="1">JCA_2017</strain>
    </source>
</reference>
<protein>
    <submittedName>
        <fullName evidence="1">Uncharacterized protein</fullName>
    </submittedName>
</protein>
<gene>
    <name evidence="1" type="ORF">CR513_52338</name>
</gene>
<name>A0A371ERH0_MUCPR</name>
<comment type="caution">
    <text evidence="1">The sequence shown here is derived from an EMBL/GenBank/DDBJ whole genome shotgun (WGS) entry which is preliminary data.</text>
</comment>
<feature type="non-terminal residue" evidence="1">
    <location>
        <position position="1"/>
    </location>
</feature>
<evidence type="ECO:0000313" key="1">
    <source>
        <dbReference type="EMBL" id="RDX68647.1"/>
    </source>
</evidence>
<dbReference type="OrthoDB" id="694103at2759"/>
<organism evidence="1 2">
    <name type="scientific">Mucuna pruriens</name>
    <name type="common">Velvet bean</name>
    <name type="synonym">Dolichos pruriens</name>
    <dbReference type="NCBI Taxonomy" id="157652"/>
    <lineage>
        <taxon>Eukaryota</taxon>
        <taxon>Viridiplantae</taxon>
        <taxon>Streptophyta</taxon>
        <taxon>Embryophyta</taxon>
        <taxon>Tracheophyta</taxon>
        <taxon>Spermatophyta</taxon>
        <taxon>Magnoliopsida</taxon>
        <taxon>eudicotyledons</taxon>
        <taxon>Gunneridae</taxon>
        <taxon>Pentapetalae</taxon>
        <taxon>rosids</taxon>
        <taxon>fabids</taxon>
        <taxon>Fabales</taxon>
        <taxon>Fabaceae</taxon>
        <taxon>Papilionoideae</taxon>
        <taxon>50 kb inversion clade</taxon>
        <taxon>NPAAA clade</taxon>
        <taxon>indigoferoid/millettioid clade</taxon>
        <taxon>Phaseoleae</taxon>
        <taxon>Mucuna</taxon>
    </lineage>
</organism>
<keyword evidence="2" id="KW-1185">Reference proteome</keyword>
<dbReference type="EMBL" id="QJKJ01012444">
    <property type="protein sequence ID" value="RDX68647.1"/>
    <property type="molecule type" value="Genomic_DNA"/>
</dbReference>
<evidence type="ECO:0000313" key="2">
    <source>
        <dbReference type="Proteomes" id="UP000257109"/>
    </source>
</evidence>
<accession>A0A371ERH0</accession>
<proteinExistence type="predicted"/>